<protein>
    <recommendedName>
        <fullName evidence="2">histidine kinase</fullName>
        <ecNumber evidence="2">2.7.13.3</ecNumber>
    </recommendedName>
</protein>
<dbReference type="GO" id="GO:0005524">
    <property type="term" value="F:ATP binding"/>
    <property type="evidence" value="ECO:0007669"/>
    <property type="project" value="UniProtKB-KW"/>
</dbReference>
<comment type="catalytic activity">
    <reaction evidence="1">
        <text>ATP + protein L-histidine = ADP + protein N-phospho-L-histidine.</text>
        <dbReference type="EC" id="2.7.13.3"/>
    </reaction>
</comment>
<dbReference type="InterPro" id="IPR036890">
    <property type="entry name" value="HATPase_C_sf"/>
</dbReference>
<evidence type="ECO:0000313" key="8">
    <source>
        <dbReference type="Proteomes" id="UP001464891"/>
    </source>
</evidence>
<dbReference type="InterPro" id="IPR004358">
    <property type="entry name" value="Sig_transdc_His_kin-like_C"/>
</dbReference>
<dbReference type="SMART" id="SM00387">
    <property type="entry name" value="HATPase_c"/>
    <property type="match status" value="1"/>
</dbReference>
<dbReference type="RefSeq" id="WP_199298982.1">
    <property type="nucleotide sequence ID" value="NZ_JAMPKM010000002.1"/>
</dbReference>
<proteinExistence type="predicted"/>
<name>A0ABV0J6B1_9CYAN</name>
<evidence type="ECO:0000256" key="2">
    <source>
        <dbReference type="ARBA" id="ARBA00012438"/>
    </source>
</evidence>
<keyword evidence="4" id="KW-0418">Kinase</keyword>
<feature type="domain" description="Histidine kinase" evidence="6">
    <location>
        <begin position="181"/>
        <end position="459"/>
    </location>
</feature>
<sequence length="461" mass="51585">MMTESHLDFLEPTLSLESTLQELQLHNFQVDSNCLGSEVSQVFEQNPLLPGVILVDCGELIGGISRRRFLEQMSRPYGVELFSKRPLKVLYNFTKSETLILLGGTSIVAATRQSLARSLELIYEPIIVQIEPSVYRLLDVHQLLVAQAKIHELTTQLLHERTQAQMIQTEKMASLGRMVAGVAHEILNPVNFIWGNLGYLSRYSQDLIRLVSTYDQEIAQVSLDSTLVQQEKAEIEFDFLLQDLPQVIDSMRMGAERLKRIVGGLRSFSHMDEAKLRATDMHECIDNTLLILGNRLKYGVEVVKHYGDLPLINCYPGQISQVFMNLISNAIDALAEKTDNTTNEQKLNGILAKQPVTTTNSWQPQIKISTTVLRVESSASFKSDEWVVIEIADNGCGIPSEIQARIFENFFTTKPVGQGTGLGLAISHQIVTEKHQGQLSLRSQPGVGTEFEIRLPIVSIP</sequence>
<evidence type="ECO:0000256" key="5">
    <source>
        <dbReference type="ARBA" id="ARBA00023012"/>
    </source>
</evidence>
<dbReference type="PROSITE" id="PS50109">
    <property type="entry name" value="HIS_KIN"/>
    <property type="match status" value="1"/>
</dbReference>
<keyword evidence="3" id="KW-0597">Phosphoprotein</keyword>
<reference evidence="7 8" key="1">
    <citation type="submission" date="2022-04" db="EMBL/GenBank/DDBJ databases">
        <title>Positive selection, recombination, and allopatry shape intraspecific diversity of widespread and dominant cyanobacteria.</title>
        <authorList>
            <person name="Wei J."/>
            <person name="Shu W."/>
            <person name="Hu C."/>
        </authorList>
    </citation>
    <scope>NUCLEOTIDE SEQUENCE [LARGE SCALE GENOMIC DNA]</scope>
    <source>
        <strain evidence="7 8">GB2-A4</strain>
    </source>
</reference>
<evidence type="ECO:0000313" key="7">
    <source>
        <dbReference type="EMBL" id="MEP0816680.1"/>
    </source>
</evidence>
<comment type="caution">
    <text evidence="7">The sequence shown here is derived from an EMBL/GenBank/DDBJ whole genome shotgun (WGS) entry which is preliminary data.</text>
</comment>
<dbReference type="InterPro" id="IPR005467">
    <property type="entry name" value="His_kinase_dom"/>
</dbReference>
<dbReference type="CDD" id="cd00082">
    <property type="entry name" value="HisKA"/>
    <property type="match status" value="1"/>
</dbReference>
<dbReference type="SUPFAM" id="SSF55874">
    <property type="entry name" value="ATPase domain of HSP90 chaperone/DNA topoisomerase II/histidine kinase"/>
    <property type="match status" value="1"/>
</dbReference>
<keyword evidence="5" id="KW-0902">Two-component regulatory system</keyword>
<keyword evidence="8" id="KW-1185">Reference proteome</keyword>
<dbReference type="EC" id="2.7.13.3" evidence="2"/>
<dbReference type="Proteomes" id="UP001464891">
    <property type="component" value="Unassembled WGS sequence"/>
</dbReference>
<dbReference type="Pfam" id="PF02518">
    <property type="entry name" value="HATPase_c"/>
    <property type="match status" value="1"/>
</dbReference>
<evidence type="ECO:0000256" key="4">
    <source>
        <dbReference type="ARBA" id="ARBA00022777"/>
    </source>
</evidence>
<dbReference type="PANTHER" id="PTHR43065:SF48">
    <property type="entry name" value="HISTIDINE KINASE"/>
    <property type="match status" value="1"/>
</dbReference>
<dbReference type="EMBL" id="JAMPKM010000002">
    <property type="protein sequence ID" value="MEP0816680.1"/>
    <property type="molecule type" value="Genomic_DNA"/>
</dbReference>
<dbReference type="InterPro" id="IPR003594">
    <property type="entry name" value="HATPase_dom"/>
</dbReference>
<dbReference type="Gene3D" id="1.10.287.130">
    <property type="match status" value="1"/>
</dbReference>
<organism evidence="7 8">
    <name type="scientific">Trichocoleus desertorum GB2-A4</name>
    <dbReference type="NCBI Taxonomy" id="2933944"/>
    <lineage>
        <taxon>Bacteria</taxon>
        <taxon>Bacillati</taxon>
        <taxon>Cyanobacteriota</taxon>
        <taxon>Cyanophyceae</taxon>
        <taxon>Leptolyngbyales</taxon>
        <taxon>Trichocoleusaceae</taxon>
        <taxon>Trichocoleus</taxon>
    </lineage>
</organism>
<evidence type="ECO:0000256" key="1">
    <source>
        <dbReference type="ARBA" id="ARBA00000085"/>
    </source>
</evidence>
<keyword evidence="7" id="KW-0547">Nucleotide-binding</keyword>
<dbReference type="Gene3D" id="3.30.565.10">
    <property type="entry name" value="Histidine kinase-like ATPase, C-terminal domain"/>
    <property type="match status" value="1"/>
</dbReference>
<dbReference type="InterPro" id="IPR036097">
    <property type="entry name" value="HisK_dim/P_sf"/>
</dbReference>
<dbReference type="SUPFAM" id="SSF47384">
    <property type="entry name" value="Homodimeric domain of signal transducing histidine kinase"/>
    <property type="match status" value="1"/>
</dbReference>
<keyword evidence="4" id="KW-0808">Transferase</keyword>
<evidence type="ECO:0000256" key="3">
    <source>
        <dbReference type="ARBA" id="ARBA00022553"/>
    </source>
</evidence>
<dbReference type="InterPro" id="IPR003661">
    <property type="entry name" value="HisK_dim/P_dom"/>
</dbReference>
<dbReference type="PRINTS" id="PR00344">
    <property type="entry name" value="BCTRLSENSOR"/>
</dbReference>
<keyword evidence="7" id="KW-0067">ATP-binding</keyword>
<evidence type="ECO:0000259" key="6">
    <source>
        <dbReference type="PROSITE" id="PS50109"/>
    </source>
</evidence>
<accession>A0ABV0J6B1</accession>
<dbReference type="PANTHER" id="PTHR43065">
    <property type="entry name" value="SENSOR HISTIDINE KINASE"/>
    <property type="match status" value="1"/>
</dbReference>
<gene>
    <name evidence="7" type="ORF">NC998_06190</name>
</gene>